<dbReference type="RefSeq" id="WP_042279561.1">
    <property type="nucleotide sequence ID" value="NZ_BBML01000007.1"/>
</dbReference>
<dbReference type="PANTHER" id="PTHR46361:SF3">
    <property type="entry name" value="ELECTRON CARRIER_ PROTEIN DISULFIDE OXIDOREDUCTASE"/>
    <property type="match status" value="1"/>
</dbReference>
<organism evidence="2 3">
    <name type="scientific">Nonlabens tegetincola</name>
    <dbReference type="NCBI Taxonomy" id="323273"/>
    <lineage>
        <taxon>Bacteria</taxon>
        <taxon>Pseudomonadati</taxon>
        <taxon>Bacteroidota</taxon>
        <taxon>Flavobacteriia</taxon>
        <taxon>Flavobacteriales</taxon>
        <taxon>Flavobacteriaceae</taxon>
        <taxon>Nonlabens</taxon>
    </lineage>
</organism>
<dbReference type="EMBL" id="BBML01000007">
    <property type="protein sequence ID" value="GAK97758.1"/>
    <property type="molecule type" value="Genomic_DNA"/>
</dbReference>
<dbReference type="Pfam" id="PF04784">
    <property type="entry name" value="DUF547"/>
    <property type="match status" value="1"/>
</dbReference>
<dbReference type="Proteomes" id="UP000029221">
    <property type="component" value="Unassembled WGS sequence"/>
</dbReference>
<dbReference type="STRING" id="319236.BST91_09855"/>
<protein>
    <submittedName>
        <fullName evidence="2">Uncharacterized protein DUF547</fullName>
    </submittedName>
</protein>
<dbReference type="eggNOG" id="COG0398">
    <property type="taxonomic scope" value="Bacteria"/>
</dbReference>
<sequence>MKYILIHLFFLLGTCNVSNDLLVQEFESRQSISPVDHSIYDDLLRTYVNQEGFVDYKGWKKDKIKLDEYLVYLGNHKPSSSWDRKSTLAYYINLYNAAAVQLILENNMPESIKDIGGTFNSVWNKEYISIKGEKYSLNDIEKGILLKMGDPRVHFAINCASYSCPKLQNRAFTKDNLEELMEKGAREFINSSKNDISRDKVSLSKIFKWYKDDFTSKELGLIDYLNKYSAVKINKNASIDYKDYNWKLNKQ</sequence>
<dbReference type="InterPro" id="IPR006869">
    <property type="entry name" value="DUF547"/>
</dbReference>
<evidence type="ECO:0000313" key="2">
    <source>
        <dbReference type="EMBL" id="GAK97758.1"/>
    </source>
</evidence>
<evidence type="ECO:0000313" key="3">
    <source>
        <dbReference type="Proteomes" id="UP000029221"/>
    </source>
</evidence>
<keyword evidence="3" id="KW-1185">Reference proteome</keyword>
<comment type="caution">
    <text evidence="2">The sequence shown here is derived from an EMBL/GenBank/DDBJ whole genome shotgun (WGS) entry which is preliminary data.</text>
</comment>
<name>A0A090Q7L5_9FLAO</name>
<proteinExistence type="predicted"/>
<evidence type="ECO:0000259" key="1">
    <source>
        <dbReference type="Pfam" id="PF04784"/>
    </source>
</evidence>
<dbReference type="AlphaFoldDB" id="A0A090Q7L5"/>
<accession>A0A090Q7L5</accession>
<gene>
    <name evidence="2" type="ORF">JCM19294_297</name>
</gene>
<reference evidence="2" key="1">
    <citation type="journal article" date="2014" name="Genome Announc.">
        <title>Draft Genome Sequences of Marine Flavobacterium Nonlabens Strains NR17, NR24, NR27, NR32, NR33, and Ara13.</title>
        <authorList>
            <person name="Nakanishi M."/>
            <person name="Meirelles P."/>
            <person name="Suzuki R."/>
            <person name="Takatani N."/>
            <person name="Mino S."/>
            <person name="Suda W."/>
            <person name="Oshima K."/>
            <person name="Hattori M."/>
            <person name="Ohkuma M."/>
            <person name="Hosokawa M."/>
            <person name="Miyashita K."/>
            <person name="Thompson F.L."/>
            <person name="Niwa A."/>
            <person name="Sawabe T."/>
            <person name="Sawabe T."/>
        </authorList>
    </citation>
    <scope>NUCLEOTIDE SEQUENCE [LARGE SCALE GENOMIC DNA]</scope>
    <source>
        <strain evidence="2">JCM 19294</strain>
    </source>
</reference>
<feature type="domain" description="DUF547" evidence="1">
    <location>
        <begin position="80"/>
        <end position="189"/>
    </location>
</feature>
<dbReference type="PANTHER" id="PTHR46361">
    <property type="entry name" value="ELECTRON CARRIER/ PROTEIN DISULFIDE OXIDOREDUCTASE"/>
    <property type="match status" value="1"/>
</dbReference>